<protein>
    <submittedName>
        <fullName evidence="2">Uncharacterized protein</fullName>
    </submittedName>
</protein>
<comment type="caution">
    <text evidence="2">The sequence shown here is derived from an EMBL/GenBank/DDBJ whole genome shotgun (WGS) entry which is preliminary data.</text>
</comment>
<keyword evidence="1" id="KW-1133">Transmembrane helix</keyword>
<reference evidence="2 3" key="1">
    <citation type="submission" date="2015-02" db="EMBL/GenBank/DDBJ databases">
        <title>Single-cell genomics of uncultivated deep-branching MTB reveals a conserved set of magnetosome genes.</title>
        <authorList>
            <person name="Kolinko S."/>
            <person name="Richter M."/>
            <person name="Glockner F.O."/>
            <person name="Brachmann A."/>
            <person name="Schuler D."/>
        </authorList>
    </citation>
    <scope>NUCLEOTIDE SEQUENCE [LARGE SCALE GENOMIC DNA]</scope>
    <source>
        <strain evidence="2">TM-1</strain>
    </source>
</reference>
<dbReference type="Proteomes" id="UP000033423">
    <property type="component" value="Unassembled WGS sequence"/>
</dbReference>
<name>A0A0F3GTJ9_9BACT</name>
<keyword evidence="3" id="KW-1185">Reference proteome</keyword>
<proteinExistence type="predicted"/>
<evidence type="ECO:0000313" key="2">
    <source>
        <dbReference type="EMBL" id="KJU85196.1"/>
    </source>
</evidence>
<gene>
    <name evidence="2" type="ORF">MBAV_002610</name>
</gene>
<keyword evidence="1" id="KW-0812">Transmembrane</keyword>
<feature type="transmembrane region" description="Helical" evidence="1">
    <location>
        <begin position="6"/>
        <end position="25"/>
    </location>
</feature>
<dbReference type="AlphaFoldDB" id="A0A0F3GTJ9"/>
<accession>A0A0F3GTJ9</accession>
<organism evidence="2 3">
    <name type="scientific">Candidatus Magnetobacterium bavaricum</name>
    <dbReference type="NCBI Taxonomy" id="29290"/>
    <lineage>
        <taxon>Bacteria</taxon>
        <taxon>Pseudomonadati</taxon>
        <taxon>Nitrospirota</taxon>
        <taxon>Thermodesulfovibrionia</taxon>
        <taxon>Thermodesulfovibrionales</taxon>
        <taxon>Candidatus Magnetobacteriaceae</taxon>
        <taxon>Candidatus Magnetobacterium</taxon>
    </lineage>
</organism>
<evidence type="ECO:0000313" key="3">
    <source>
        <dbReference type="Proteomes" id="UP000033423"/>
    </source>
</evidence>
<evidence type="ECO:0000256" key="1">
    <source>
        <dbReference type="SAM" id="Phobius"/>
    </source>
</evidence>
<dbReference type="EMBL" id="LACI01001122">
    <property type="protein sequence ID" value="KJU85196.1"/>
    <property type="molecule type" value="Genomic_DNA"/>
</dbReference>
<sequence length="61" mass="6680">MSHAPLRLLISGILIVTSSVLSIFLSKTAMLFTSNWWYLASAEAMSFCKSSTKFGCMPCLS</sequence>
<keyword evidence="1" id="KW-0472">Membrane</keyword>